<dbReference type="AlphaFoldDB" id="A0A395MEQ4"/>
<dbReference type="STRING" id="2594813.A0A395MEQ4"/>
<protein>
    <submittedName>
        <fullName evidence="5">Lysm domain-containing protein</fullName>
    </submittedName>
</protein>
<dbReference type="PANTHER" id="PTHR34997:SF1">
    <property type="entry name" value="PEPTIDOGLYCAN-BINDING LYSIN DOMAIN"/>
    <property type="match status" value="1"/>
</dbReference>
<dbReference type="SUPFAM" id="SSF54106">
    <property type="entry name" value="LysM domain"/>
    <property type="match status" value="1"/>
</dbReference>
<evidence type="ECO:0000256" key="2">
    <source>
        <dbReference type="ARBA" id="ARBA00023026"/>
    </source>
</evidence>
<dbReference type="GO" id="GO:0008061">
    <property type="term" value="F:chitin binding"/>
    <property type="evidence" value="ECO:0007669"/>
    <property type="project" value="UniProtKB-KW"/>
</dbReference>
<evidence type="ECO:0000259" key="4">
    <source>
        <dbReference type="PROSITE" id="PS51782"/>
    </source>
</evidence>
<sequence length="456" mass="50915">MEPKTEHHLLDLYGTPSLGDPVVWEKAIRASRFQAKRRVLLSSISSLVRGQTFSETEDGTELSLGVPKTLSKACQATFNEIVQCNAGLGSMAFKGAFPASDRLASICTEDCYQSLNAFRSRQNEACSKETFKLDGRNTPATYNVDQLLFTYDYVCLRDGRTKDFCASLIHMWSDKDGGPTPKQSCSECMLRTFQVELNSPFGYDEEFAEYYSSLTSSCQVTDYPFTSPDAYFVEETATATQTQETTNAAESTETHSGYRGDVDGCFMSFPVPASCYATSVKTVPGTWTFPSRASRPTQQTEWRELPLAPGTPSDCAAYAPYIDLPPKRGRKSVVNRCLVVANIFDENVTDFVSLNPSLSWNADDFTECELQKGYRYCIRKVRRMHTSTGSNGLPTPLPIQNDIVSDCTKFYYVKGGDHCDNIASEHKAYLSDFYKWNPAVKDDCSKLYSGFYNCNL</sequence>
<keyword evidence="1" id="KW-0147">Chitin-binding</keyword>
<dbReference type="InterPro" id="IPR036779">
    <property type="entry name" value="LysM_dom_sf"/>
</dbReference>
<dbReference type="PROSITE" id="PS51782">
    <property type="entry name" value="LYSM"/>
    <property type="match status" value="1"/>
</dbReference>
<reference evidence="5 6" key="1">
    <citation type="journal article" date="2018" name="PLoS Pathog.">
        <title>Evolution of structural diversity of trichothecenes, a family of toxins produced by plant pathogenic and entomopathogenic fungi.</title>
        <authorList>
            <person name="Proctor R.H."/>
            <person name="McCormick S.P."/>
            <person name="Kim H.S."/>
            <person name="Cardoza R.E."/>
            <person name="Stanley A.M."/>
            <person name="Lindo L."/>
            <person name="Kelly A."/>
            <person name="Brown D.W."/>
            <person name="Lee T."/>
            <person name="Vaughan M.M."/>
            <person name="Alexander N.J."/>
            <person name="Busman M."/>
            <person name="Gutierrez S."/>
        </authorList>
    </citation>
    <scope>NUCLEOTIDE SEQUENCE [LARGE SCALE GENOMIC DNA]</scope>
    <source>
        <strain evidence="5 6">NRRL 13405</strain>
    </source>
</reference>
<evidence type="ECO:0000313" key="5">
    <source>
        <dbReference type="EMBL" id="RFN46290.1"/>
    </source>
</evidence>
<feature type="domain" description="LysM" evidence="4">
    <location>
        <begin position="409"/>
        <end position="455"/>
    </location>
</feature>
<evidence type="ECO:0000256" key="3">
    <source>
        <dbReference type="ARBA" id="ARBA00044955"/>
    </source>
</evidence>
<dbReference type="Gene3D" id="3.10.350.10">
    <property type="entry name" value="LysM domain"/>
    <property type="match status" value="1"/>
</dbReference>
<comment type="caution">
    <text evidence="5">The sequence shown here is derived from an EMBL/GenBank/DDBJ whole genome shotgun (WGS) entry which is preliminary data.</text>
</comment>
<dbReference type="Proteomes" id="UP000265631">
    <property type="component" value="Unassembled WGS sequence"/>
</dbReference>
<name>A0A395MEQ4_9HYPO</name>
<evidence type="ECO:0000313" key="6">
    <source>
        <dbReference type="Proteomes" id="UP000265631"/>
    </source>
</evidence>
<dbReference type="InterPro" id="IPR018392">
    <property type="entry name" value="LysM"/>
</dbReference>
<dbReference type="EMBL" id="PXXK01000309">
    <property type="protein sequence ID" value="RFN46290.1"/>
    <property type="molecule type" value="Genomic_DNA"/>
</dbReference>
<dbReference type="PANTHER" id="PTHR34997">
    <property type="entry name" value="AM15"/>
    <property type="match status" value="1"/>
</dbReference>
<keyword evidence="2" id="KW-0843">Virulence</keyword>
<organism evidence="5 6">
    <name type="scientific">Fusarium flagelliforme</name>
    <dbReference type="NCBI Taxonomy" id="2675880"/>
    <lineage>
        <taxon>Eukaryota</taxon>
        <taxon>Fungi</taxon>
        <taxon>Dikarya</taxon>
        <taxon>Ascomycota</taxon>
        <taxon>Pezizomycotina</taxon>
        <taxon>Sordariomycetes</taxon>
        <taxon>Hypocreomycetidae</taxon>
        <taxon>Hypocreales</taxon>
        <taxon>Nectriaceae</taxon>
        <taxon>Fusarium</taxon>
        <taxon>Fusarium incarnatum-equiseti species complex</taxon>
    </lineage>
</organism>
<dbReference type="InterPro" id="IPR052210">
    <property type="entry name" value="LysM1-like"/>
</dbReference>
<evidence type="ECO:0000256" key="1">
    <source>
        <dbReference type="ARBA" id="ARBA00022669"/>
    </source>
</evidence>
<proteinExistence type="inferred from homology"/>
<keyword evidence="6" id="KW-1185">Reference proteome</keyword>
<accession>A0A395MEQ4</accession>
<comment type="similarity">
    <text evidence="3">Belongs to the secreted LysM effector family.</text>
</comment>
<gene>
    <name evidence="5" type="ORF">FIE12Z_9444</name>
</gene>